<evidence type="ECO:0000313" key="1">
    <source>
        <dbReference type="EMBL" id="AWP18629.1"/>
    </source>
</evidence>
<dbReference type="AlphaFoldDB" id="A0A2U9CS29"/>
<reference evidence="1 2" key="1">
    <citation type="submission" date="2017-12" db="EMBL/GenBank/DDBJ databases">
        <title>Integrating genomic resources of turbot (Scophthalmus maximus) in depth evaluation of genetic and physical mapping variation across individuals.</title>
        <authorList>
            <person name="Martinez P."/>
        </authorList>
    </citation>
    <scope>NUCLEOTIDE SEQUENCE [LARGE SCALE GENOMIC DNA]</scope>
</reference>
<dbReference type="EMBL" id="CP026261">
    <property type="protein sequence ID" value="AWP18629.1"/>
    <property type="molecule type" value="Genomic_DNA"/>
</dbReference>
<gene>
    <name evidence="1" type="ORF">SMAX5B_006184</name>
</gene>
<name>A0A2U9CS29_SCOMX</name>
<keyword evidence="2" id="KW-1185">Reference proteome</keyword>
<evidence type="ECO:0000313" key="2">
    <source>
        <dbReference type="Proteomes" id="UP000246464"/>
    </source>
</evidence>
<dbReference type="Proteomes" id="UP000246464">
    <property type="component" value="Chromosome 19"/>
</dbReference>
<accession>A0A2U9CS29</accession>
<sequence length="58" mass="6852">METVQTCLMEQHLLELKVAQLKGNQLYAEMQPEVIRPQRRRLLMGQLMYVHLSKERAA</sequence>
<organism evidence="1 2">
    <name type="scientific">Scophthalmus maximus</name>
    <name type="common">Turbot</name>
    <name type="synonym">Psetta maxima</name>
    <dbReference type="NCBI Taxonomy" id="52904"/>
    <lineage>
        <taxon>Eukaryota</taxon>
        <taxon>Metazoa</taxon>
        <taxon>Chordata</taxon>
        <taxon>Craniata</taxon>
        <taxon>Vertebrata</taxon>
        <taxon>Euteleostomi</taxon>
        <taxon>Actinopterygii</taxon>
        <taxon>Neopterygii</taxon>
        <taxon>Teleostei</taxon>
        <taxon>Neoteleostei</taxon>
        <taxon>Acanthomorphata</taxon>
        <taxon>Carangaria</taxon>
        <taxon>Pleuronectiformes</taxon>
        <taxon>Pleuronectoidei</taxon>
        <taxon>Scophthalmidae</taxon>
        <taxon>Scophthalmus</taxon>
    </lineage>
</organism>
<proteinExistence type="predicted"/>
<protein>
    <submittedName>
        <fullName evidence="1">Uncharacterized protein</fullName>
    </submittedName>
</protein>